<feature type="region of interest" description="Disordered" evidence="1">
    <location>
        <begin position="193"/>
        <end position="229"/>
    </location>
</feature>
<feature type="compositionally biased region" description="Low complexity" evidence="1">
    <location>
        <begin position="196"/>
        <end position="213"/>
    </location>
</feature>
<evidence type="ECO:0008006" key="5">
    <source>
        <dbReference type="Google" id="ProtNLM"/>
    </source>
</evidence>
<gene>
    <name evidence="3" type="ORF">HG66A1_01090</name>
</gene>
<accession>A0A517PG39</accession>
<keyword evidence="2" id="KW-0732">Signal</keyword>
<protein>
    <recommendedName>
        <fullName evidence="5">Secreted protein</fullName>
    </recommendedName>
</protein>
<feature type="chain" id="PRO_5021802472" description="Secreted protein" evidence="2">
    <location>
        <begin position="27"/>
        <end position="229"/>
    </location>
</feature>
<dbReference type="OrthoDB" id="215810at2"/>
<evidence type="ECO:0000256" key="1">
    <source>
        <dbReference type="SAM" id="MobiDB-lite"/>
    </source>
</evidence>
<feature type="signal peptide" evidence="2">
    <location>
        <begin position="1"/>
        <end position="26"/>
    </location>
</feature>
<dbReference type="EMBL" id="CP036266">
    <property type="protein sequence ID" value="QDT18350.1"/>
    <property type="molecule type" value="Genomic_DNA"/>
</dbReference>
<organism evidence="3 4">
    <name type="scientific">Gimesia chilikensis</name>
    <dbReference type="NCBI Taxonomy" id="2605989"/>
    <lineage>
        <taxon>Bacteria</taxon>
        <taxon>Pseudomonadati</taxon>
        <taxon>Planctomycetota</taxon>
        <taxon>Planctomycetia</taxon>
        <taxon>Planctomycetales</taxon>
        <taxon>Planctomycetaceae</taxon>
        <taxon>Gimesia</taxon>
    </lineage>
</organism>
<dbReference type="AlphaFoldDB" id="A0A517PG39"/>
<evidence type="ECO:0000256" key="2">
    <source>
        <dbReference type="SAM" id="SignalP"/>
    </source>
</evidence>
<dbReference type="RefSeq" id="WP_145179796.1">
    <property type="nucleotide sequence ID" value="NZ_CP036266.1"/>
</dbReference>
<keyword evidence="4" id="KW-1185">Reference proteome</keyword>
<dbReference type="Proteomes" id="UP000320421">
    <property type="component" value="Chromosome"/>
</dbReference>
<reference evidence="3 4" key="1">
    <citation type="submission" date="2019-02" db="EMBL/GenBank/DDBJ databases">
        <title>Deep-cultivation of Planctomycetes and their phenomic and genomic characterization uncovers novel biology.</title>
        <authorList>
            <person name="Wiegand S."/>
            <person name="Jogler M."/>
            <person name="Boedeker C."/>
            <person name="Pinto D."/>
            <person name="Vollmers J."/>
            <person name="Rivas-Marin E."/>
            <person name="Kohn T."/>
            <person name="Peeters S.H."/>
            <person name="Heuer A."/>
            <person name="Rast P."/>
            <person name="Oberbeckmann S."/>
            <person name="Bunk B."/>
            <person name="Jeske O."/>
            <person name="Meyerdierks A."/>
            <person name="Storesund J.E."/>
            <person name="Kallscheuer N."/>
            <person name="Luecker S."/>
            <person name="Lage O.M."/>
            <person name="Pohl T."/>
            <person name="Merkel B.J."/>
            <person name="Hornburger P."/>
            <person name="Mueller R.-W."/>
            <person name="Bruemmer F."/>
            <person name="Labrenz M."/>
            <person name="Spormann A.M."/>
            <person name="Op den Camp H."/>
            <person name="Overmann J."/>
            <person name="Amann R."/>
            <person name="Jetten M.S.M."/>
            <person name="Mascher T."/>
            <person name="Medema M.H."/>
            <person name="Devos D.P."/>
            <person name="Kaster A.-K."/>
            <person name="Ovreas L."/>
            <person name="Rohde M."/>
            <person name="Galperin M.Y."/>
            <person name="Jogler C."/>
        </authorList>
    </citation>
    <scope>NUCLEOTIDE SEQUENCE [LARGE SCALE GENOMIC DNA]</scope>
    <source>
        <strain evidence="3 4">HG66A1</strain>
    </source>
</reference>
<sequence length="229" mass="25293" precursor="true">MKILSVQSLAILAVTGVMLHTVTASAEEKTTAGAGQIQQVGHHVRGGGYGYNCPPGYSDRFDGDGVYRNYNSREGWAFLRKCHTSPGHGWCPPSAQMIQRTPVQYQRYYSNQYMGQPGPTGPANYPQIYMPTDTTQLGFYYQSVPTWQPRAGMIPPPPDPSMYHTRDCRACRGHGCKHCRGHNHYGQGPVYYSTGAPVEAQPEAAPQQQEETPAVPPEPSKLNQASYEK</sequence>
<name>A0A517PG39_9PLAN</name>
<proteinExistence type="predicted"/>
<evidence type="ECO:0000313" key="4">
    <source>
        <dbReference type="Proteomes" id="UP000320421"/>
    </source>
</evidence>
<evidence type="ECO:0000313" key="3">
    <source>
        <dbReference type="EMBL" id="QDT18350.1"/>
    </source>
</evidence>